<evidence type="ECO:0000313" key="3">
    <source>
        <dbReference type="Proteomes" id="UP001623348"/>
    </source>
</evidence>
<proteinExistence type="predicted"/>
<name>A0ABC9W8B5_GRUJA</name>
<gene>
    <name evidence="2" type="ORF">GRJ2_000644800</name>
</gene>
<dbReference type="AlphaFoldDB" id="A0ABC9W8B5"/>
<keyword evidence="3" id="KW-1185">Reference proteome</keyword>
<reference evidence="2 3" key="1">
    <citation type="submission" date="2024-06" db="EMBL/GenBank/DDBJ databases">
        <title>The draft genome of Grus japonensis, version 3.</title>
        <authorList>
            <person name="Nabeshima K."/>
            <person name="Suzuki S."/>
            <person name="Onuma M."/>
        </authorList>
    </citation>
    <scope>NUCLEOTIDE SEQUENCE [LARGE SCALE GENOMIC DNA]</scope>
    <source>
        <strain evidence="2 3">451A</strain>
    </source>
</reference>
<protein>
    <submittedName>
        <fullName evidence="2">EH domain-containing protein 4</fullName>
    </submittedName>
</protein>
<evidence type="ECO:0000313" key="2">
    <source>
        <dbReference type="EMBL" id="GAB0181795.1"/>
    </source>
</evidence>
<accession>A0ABC9W8B5</accession>
<organism evidence="2 3">
    <name type="scientific">Grus japonensis</name>
    <name type="common">Japanese crane</name>
    <name type="synonym">Red-crowned crane</name>
    <dbReference type="NCBI Taxonomy" id="30415"/>
    <lineage>
        <taxon>Eukaryota</taxon>
        <taxon>Metazoa</taxon>
        <taxon>Chordata</taxon>
        <taxon>Craniata</taxon>
        <taxon>Vertebrata</taxon>
        <taxon>Euteleostomi</taxon>
        <taxon>Archelosauria</taxon>
        <taxon>Archosauria</taxon>
        <taxon>Dinosauria</taxon>
        <taxon>Saurischia</taxon>
        <taxon>Theropoda</taxon>
        <taxon>Coelurosauria</taxon>
        <taxon>Aves</taxon>
        <taxon>Neognathae</taxon>
        <taxon>Neoaves</taxon>
        <taxon>Gruiformes</taxon>
        <taxon>Gruidae</taxon>
        <taxon>Grus</taxon>
    </lineage>
</organism>
<evidence type="ECO:0000256" key="1">
    <source>
        <dbReference type="SAM" id="MobiDB-lite"/>
    </source>
</evidence>
<feature type="region of interest" description="Disordered" evidence="1">
    <location>
        <begin position="1"/>
        <end position="25"/>
    </location>
</feature>
<feature type="region of interest" description="Disordered" evidence="1">
    <location>
        <begin position="87"/>
        <end position="109"/>
    </location>
</feature>
<sequence>MENPMPEQVETPEGGCDPMGSQHWSKLLTTPLAPWREEPTLEQVCWQDFWPHGGPMLEQSVPEGLHPMGETHAGAVHEELQPMGRTHIGEVHGGLSPVRGTPRWSRGRV</sequence>
<comment type="caution">
    <text evidence="2">The sequence shown here is derived from an EMBL/GenBank/DDBJ whole genome shotgun (WGS) entry which is preliminary data.</text>
</comment>
<dbReference type="EMBL" id="BAAFJT010000002">
    <property type="protein sequence ID" value="GAB0181795.1"/>
    <property type="molecule type" value="Genomic_DNA"/>
</dbReference>
<dbReference type="Proteomes" id="UP001623348">
    <property type="component" value="Unassembled WGS sequence"/>
</dbReference>